<dbReference type="PROSITE" id="PS50297">
    <property type="entry name" value="ANK_REP_REGION"/>
    <property type="match status" value="2"/>
</dbReference>
<organism evidence="6 7">
    <name type="scientific">Orchesella dallaii</name>
    <dbReference type="NCBI Taxonomy" id="48710"/>
    <lineage>
        <taxon>Eukaryota</taxon>
        <taxon>Metazoa</taxon>
        <taxon>Ecdysozoa</taxon>
        <taxon>Arthropoda</taxon>
        <taxon>Hexapoda</taxon>
        <taxon>Collembola</taxon>
        <taxon>Entomobryomorpha</taxon>
        <taxon>Entomobryoidea</taxon>
        <taxon>Orchesellidae</taxon>
        <taxon>Orchesellinae</taxon>
        <taxon>Orchesella</taxon>
    </lineage>
</organism>
<dbReference type="Proteomes" id="UP001642540">
    <property type="component" value="Unassembled WGS sequence"/>
</dbReference>
<feature type="compositionally biased region" description="Basic and acidic residues" evidence="4">
    <location>
        <begin position="668"/>
        <end position="686"/>
    </location>
</feature>
<dbReference type="PROSITE" id="PS50172">
    <property type="entry name" value="BRCT"/>
    <property type="match status" value="1"/>
</dbReference>
<dbReference type="SUPFAM" id="SSF48403">
    <property type="entry name" value="Ankyrin repeat"/>
    <property type="match status" value="1"/>
</dbReference>
<feature type="region of interest" description="Disordered" evidence="4">
    <location>
        <begin position="657"/>
        <end position="687"/>
    </location>
</feature>
<feature type="compositionally biased region" description="Polar residues" evidence="4">
    <location>
        <begin position="624"/>
        <end position="634"/>
    </location>
</feature>
<sequence length="1082" mass="120041">MEKLVAGKFIDTIKVIQELIGNVSCVRCKNLEKQVYVLNCCWAKYCKNCAKETCGELCAKCATKRSKTDFQNDLFSSSVAELLIPFRDNALKDRTNVVKFLAEANLLLSKIEGLGNFKTMPESIPKVPTSFPESEVAVFALTKSNTSETEGKPESALRSLTDMEPAGAASSLKILTVGKSAGGSKLLDQAVEKCIKNAKHEADEKNRSSLSTGADSKCVKKSDSTDKNSNGNDSDKKDSVKDVEECSPSENDYNEDYSKAAWIPSPLPSPLQPDSDQECEPKSLVMLHEYVSDEELFESSPVCVPASPEILGITPPKITKASPNTLLKRSQAKRLASLETSDMSPAKKKLSSFTDYPSGLIGVNTIVYKLDMTSHTGSQLDDLEKLAEIQYESDSSPNSDETMEEEEESENENKLASPSLVKPSPSKDEILARFRTPSKVGKTSYGSQYHTNSDDFDIRCMRANPTLSVISMEEESTLSETNAIPEESKMETLKSDTAVQGEISMLDSGIIKTVVPDVDAAPLLEKAGSDEDLFGEDAVEISNSQAPQLTPYPLSDNIDNMSTEEEDEKEQLKPVKLPWDCKRRNQPTRWHGRRPPPLLIRTLRKRQHEESTSALDSMPPLLTPQFTVSRAPSTSARSALEEILDMGTNEERELREMELSQKASRAAVQDKSESFSTPAKEKRNAKGETQLHIACRNGNLQKVQELLENGAEIGATDYAGWIPLHDAVSGKGEDVAKAAIVKLLCQKGCNVNALGGIEEDTPLHEAAFYGLERIVEILLSFGAVPSIRNADGKLPRDVSDNNFIIKLLDRRSDDKSMSLNATSMAYLALEDPSLNQIRSQKALFYFNFDISDRVLHEVMTRLNLRYSGTLSDKVTHIVYETSTENEEDRLAPFSWEYMFGLAKGLWQVSHHWISKSLYHSRCLPLNDFEISGCGEPADKTFSLLEHQSFKGTTGIPGLSRVNREKGNPGLFDGFNFYSYKGCGFGKLSKKNIGYLAVCAGAQLTNREPDPETIDPLEFPSRFHTMEDNNHRFTLTTHVMLYTDRDVPPESKKYNMEHVKTLKLDWLVASLGHFQLVDPDEFL</sequence>
<feature type="region of interest" description="Disordered" evidence="4">
    <location>
        <begin position="392"/>
        <end position="427"/>
    </location>
</feature>
<proteinExistence type="predicted"/>
<evidence type="ECO:0000259" key="5">
    <source>
        <dbReference type="PROSITE" id="PS50172"/>
    </source>
</evidence>
<evidence type="ECO:0000256" key="4">
    <source>
        <dbReference type="SAM" id="MobiDB-lite"/>
    </source>
</evidence>
<evidence type="ECO:0000256" key="1">
    <source>
        <dbReference type="ARBA" id="ARBA00022737"/>
    </source>
</evidence>
<dbReference type="SMART" id="SM00248">
    <property type="entry name" value="ANK"/>
    <property type="match status" value="3"/>
</dbReference>
<reference evidence="6 7" key="1">
    <citation type="submission" date="2024-08" db="EMBL/GenBank/DDBJ databases">
        <authorList>
            <person name="Cucini C."/>
            <person name="Frati F."/>
        </authorList>
    </citation>
    <scope>NUCLEOTIDE SEQUENCE [LARGE SCALE GENOMIC DNA]</scope>
</reference>
<dbReference type="EMBL" id="CAXLJM020000051">
    <property type="protein sequence ID" value="CAL8115988.1"/>
    <property type="molecule type" value="Genomic_DNA"/>
</dbReference>
<dbReference type="Pfam" id="PF12796">
    <property type="entry name" value="Ank_2"/>
    <property type="match status" value="1"/>
</dbReference>
<dbReference type="InterPro" id="IPR036770">
    <property type="entry name" value="Ankyrin_rpt-contain_sf"/>
</dbReference>
<protein>
    <recommendedName>
        <fullName evidence="5">BRCT domain-containing protein</fullName>
    </recommendedName>
</protein>
<dbReference type="Gene3D" id="3.40.50.10190">
    <property type="entry name" value="BRCT domain"/>
    <property type="match status" value="2"/>
</dbReference>
<dbReference type="SUPFAM" id="SSF57850">
    <property type="entry name" value="RING/U-box"/>
    <property type="match status" value="1"/>
</dbReference>
<dbReference type="Gene3D" id="1.25.40.20">
    <property type="entry name" value="Ankyrin repeat-containing domain"/>
    <property type="match status" value="1"/>
</dbReference>
<dbReference type="InterPro" id="IPR002110">
    <property type="entry name" value="Ankyrin_rpt"/>
</dbReference>
<dbReference type="InterPro" id="IPR001357">
    <property type="entry name" value="BRCT_dom"/>
</dbReference>
<comment type="caution">
    <text evidence="6">The sequence shown here is derived from an EMBL/GenBank/DDBJ whole genome shotgun (WGS) entry which is preliminary data.</text>
</comment>
<dbReference type="PANTHER" id="PTHR24171:SF8">
    <property type="entry name" value="BRCA1-ASSOCIATED RING DOMAIN PROTEIN 1"/>
    <property type="match status" value="1"/>
</dbReference>
<name>A0ABP1QZZ1_9HEXA</name>
<feature type="region of interest" description="Disordered" evidence="4">
    <location>
        <begin position="201"/>
        <end position="254"/>
    </location>
</feature>
<accession>A0ABP1QZZ1</accession>
<evidence type="ECO:0000313" key="6">
    <source>
        <dbReference type="EMBL" id="CAL8115988.1"/>
    </source>
</evidence>
<feature type="compositionally biased region" description="Basic and acidic residues" evidence="4">
    <location>
        <begin position="217"/>
        <end position="226"/>
    </location>
</feature>
<evidence type="ECO:0000313" key="7">
    <source>
        <dbReference type="Proteomes" id="UP001642540"/>
    </source>
</evidence>
<keyword evidence="7" id="KW-1185">Reference proteome</keyword>
<keyword evidence="1" id="KW-0677">Repeat</keyword>
<feature type="region of interest" description="Disordered" evidence="4">
    <location>
        <begin position="260"/>
        <end position="279"/>
    </location>
</feature>
<dbReference type="PANTHER" id="PTHR24171">
    <property type="entry name" value="ANKYRIN REPEAT DOMAIN-CONTAINING PROTEIN 39-RELATED"/>
    <property type="match status" value="1"/>
</dbReference>
<keyword evidence="2 3" id="KW-0040">ANK repeat</keyword>
<feature type="repeat" description="ANK" evidence="3">
    <location>
        <begin position="686"/>
        <end position="718"/>
    </location>
</feature>
<feature type="domain" description="BRCT" evidence="5">
    <location>
        <begin position="855"/>
        <end position="930"/>
    </location>
</feature>
<feature type="compositionally biased region" description="Acidic residues" evidence="4">
    <location>
        <begin position="401"/>
        <end position="410"/>
    </location>
</feature>
<evidence type="ECO:0000256" key="2">
    <source>
        <dbReference type="ARBA" id="ARBA00023043"/>
    </source>
</evidence>
<feature type="region of interest" description="Disordered" evidence="4">
    <location>
        <begin position="606"/>
        <end position="634"/>
    </location>
</feature>
<evidence type="ECO:0000256" key="3">
    <source>
        <dbReference type="PROSITE-ProRule" id="PRU00023"/>
    </source>
</evidence>
<dbReference type="SUPFAM" id="SSF52113">
    <property type="entry name" value="BRCT domain"/>
    <property type="match status" value="1"/>
</dbReference>
<feature type="repeat" description="ANK" evidence="3">
    <location>
        <begin position="758"/>
        <end position="790"/>
    </location>
</feature>
<dbReference type="PROSITE" id="PS50088">
    <property type="entry name" value="ANK_REPEAT"/>
    <property type="match status" value="2"/>
</dbReference>
<dbReference type="InterPro" id="IPR036420">
    <property type="entry name" value="BRCT_dom_sf"/>
</dbReference>
<gene>
    <name evidence="6" type="ORF">ODALV1_LOCUS17106</name>
</gene>
<feature type="compositionally biased region" description="Basic and acidic residues" evidence="4">
    <location>
        <begin position="233"/>
        <end position="244"/>
    </location>
</feature>